<dbReference type="RefSeq" id="WP_048173095.1">
    <property type="nucleotide sequence ID" value="NZ_CP009506.1"/>
</dbReference>
<protein>
    <submittedName>
        <fullName evidence="3">Serine protease inhibitor (Serpin family)</fullName>
    </submittedName>
</protein>
<dbReference type="InterPro" id="IPR042178">
    <property type="entry name" value="Serpin_sf_1"/>
</dbReference>
<dbReference type="Proteomes" id="UP000033111">
    <property type="component" value="Chromosome"/>
</dbReference>
<dbReference type="HOGENOM" id="CLU_023330_0_2_2"/>
<dbReference type="OrthoDB" id="371710at2157"/>
<evidence type="ECO:0000256" key="1">
    <source>
        <dbReference type="RuleBase" id="RU000411"/>
    </source>
</evidence>
<evidence type="ECO:0000313" key="3">
    <source>
        <dbReference type="EMBL" id="AKB29326.1"/>
    </source>
</evidence>
<dbReference type="GeneID" id="24861494"/>
<dbReference type="InterPro" id="IPR000215">
    <property type="entry name" value="Serpin_fam"/>
</dbReference>
<evidence type="ECO:0000259" key="2">
    <source>
        <dbReference type="SMART" id="SM00093"/>
    </source>
</evidence>
<keyword evidence="4" id="KW-1185">Reference proteome</keyword>
<accession>A0A0E3L8Y4</accession>
<proteinExistence type="inferred from homology"/>
<dbReference type="CDD" id="cd19591">
    <property type="entry name" value="serpin_like"/>
    <property type="match status" value="1"/>
</dbReference>
<dbReference type="PATRIC" id="fig|1434120.4.peg.3423"/>
<dbReference type="EMBL" id="CP009506">
    <property type="protein sequence ID" value="AKB29326.1"/>
    <property type="molecule type" value="Genomic_DNA"/>
</dbReference>
<dbReference type="PANTHER" id="PTHR11461">
    <property type="entry name" value="SERINE PROTEASE INHIBITOR, SERPIN"/>
    <property type="match status" value="1"/>
</dbReference>
<comment type="similarity">
    <text evidence="1">Belongs to the serpin family.</text>
</comment>
<dbReference type="GO" id="GO:0004867">
    <property type="term" value="F:serine-type endopeptidase inhibitor activity"/>
    <property type="evidence" value="ECO:0007669"/>
    <property type="project" value="InterPro"/>
</dbReference>
<dbReference type="Pfam" id="PF00079">
    <property type="entry name" value="Serpin"/>
    <property type="match status" value="1"/>
</dbReference>
<dbReference type="SUPFAM" id="SSF56574">
    <property type="entry name" value="Serpins"/>
    <property type="match status" value="1"/>
</dbReference>
<dbReference type="PROSITE" id="PS00284">
    <property type="entry name" value="SERPIN"/>
    <property type="match status" value="1"/>
</dbReference>
<dbReference type="SMART" id="SM00093">
    <property type="entry name" value="SERPIN"/>
    <property type="match status" value="1"/>
</dbReference>
<dbReference type="InterPro" id="IPR036186">
    <property type="entry name" value="Serpin_sf"/>
</dbReference>
<dbReference type="PROSITE" id="PS51257">
    <property type="entry name" value="PROKAR_LIPOPROTEIN"/>
    <property type="match status" value="1"/>
</dbReference>
<feature type="domain" description="Serpin" evidence="2">
    <location>
        <begin position="58"/>
        <end position="420"/>
    </location>
</feature>
<name>A0A0E3L8Y4_9EURY</name>
<dbReference type="InterPro" id="IPR023796">
    <property type="entry name" value="Serpin_dom"/>
</dbReference>
<dbReference type="KEGG" id="msw:MSSIT_2607"/>
<gene>
    <name evidence="3" type="ORF">MSSIT_2607</name>
</gene>
<organism evidence="3 4">
    <name type="scientific">Methanosarcina siciliae T4/M</name>
    <dbReference type="NCBI Taxonomy" id="1434120"/>
    <lineage>
        <taxon>Archaea</taxon>
        <taxon>Methanobacteriati</taxon>
        <taxon>Methanobacteriota</taxon>
        <taxon>Stenosarchaea group</taxon>
        <taxon>Methanomicrobia</taxon>
        <taxon>Methanosarcinales</taxon>
        <taxon>Methanosarcinaceae</taxon>
        <taxon>Methanosarcina</taxon>
    </lineage>
</organism>
<dbReference type="InterPro" id="IPR023795">
    <property type="entry name" value="Serpin_CS"/>
</dbReference>
<dbReference type="PANTHER" id="PTHR11461:SF211">
    <property type="entry name" value="GH10112P-RELATED"/>
    <property type="match status" value="1"/>
</dbReference>
<dbReference type="AlphaFoldDB" id="A0A0E3L8Y4"/>
<dbReference type="InterPro" id="IPR042185">
    <property type="entry name" value="Serpin_sf_2"/>
</dbReference>
<sequence>MNKKNLVFLIFTLTLLFTGCIENMVAVEENAAVIEESTINADSVGDYDIAVANNAFAFDMYSQLTQLETGEHENIFFSPHSISTAMSICYEGAEDTTKEQISNVFYFPSNKTVLKVRMERINDKINSANSDYELQTANALWVQEGYPVKEAYIRNVKKYYDGEVTNLDFVGKPEASRNTINEWVEARTNDRIKDLVPENSITDTTRIIITNAVYFNGKWVYEFDKELTDKKPFYPTKGEEVSVDTMYICNRFNYGENSKAKIIELPYKGNDLSMYVVLPKSNNLEKFETEFTLNDYTELKNDMKLVEEVKTSIPKFKFETKTELSNSLIEMGIVDAFGQADFSGISDSPLAISRVIHQTFIDVKEEGTEAAAATMEEMCMGMNISWEAKPKEFKADHPFMFFIEDRRTNCILFMGKVEYPEYNK</sequence>
<dbReference type="Gene3D" id="3.30.497.10">
    <property type="entry name" value="Antithrombin, subunit I, domain 2"/>
    <property type="match status" value="1"/>
</dbReference>
<evidence type="ECO:0000313" key="4">
    <source>
        <dbReference type="Proteomes" id="UP000033111"/>
    </source>
</evidence>
<dbReference type="Gene3D" id="2.30.39.10">
    <property type="entry name" value="Alpha-1-antitrypsin, domain 1"/>
    <property type="match status" value="1"/>
</dbReference>
<reference evidence="3 4" key="1">
    <citation type="submission" date="2014-07" db="EMBL/GenBank/DDBJ databases">
        <title>Methanogenic archaea and the global carbon cycle.</title>
        <authorList>
            <person name="Henriksen J.R."/>
            <person name="Luke J."/>
            <person name="Reinhart S."/>
            <person name="Benedict M.N."/>
            <person name="Youngblut N.D."/>
            <person name="Metcalf M.E."/>
            <person name="Whitaker R.J."/>
            <person name="Metcalf W.W."/>
        </authorList>
    </citation>
    <scope>NUCLEOTIDE SEQUENCE [LARGE SCALE GENOMIC DNA]</scope>
    <source>
        <strain evidence="3 4">T4/M</strain>
    </source>
</reference>
<dbReference type="GO" id="GO:0005615">
    <property type="term" value="C:extracellular space"/>
    <property type="evidence" value="ECO:0007669"/>
    <property type="project" value="InterPro"/>
</dbReference>